<proteinExistence type="predicted"/>
<accession>A0A8H5EV70</accession>
<dbReference type="EMBL" id="JAACJJ010000047">
    <property type="protein sequence ID" value="KAF5313780.1"/>
    <property type="molecule type" value="Genomic_DNA"/>
</dbReference>
<organism evidence="1 2">
    <name type="scientific">Psilocybe cf. subviscida</name>
    <dbReference type="NCBI Taxonomy" id="2480587"/>
    <lineage>
        <taxon>Eukaryota</taxon>
        <taxon>Fungi</taxon>
        <taxon>Dikarya</taxon>
        <taxon>Basidiomycota</taxon>
        <taxon>Agaricomycotina</taxon>
        <taxon>Agaricomycetes</taxon>
        <taxon>Agaricomycetidae</taxon>
        <taxon>Agaricales</taxon>
        <taxon>Agaricineae</taxon>
        <taxon>Strophariaceae</taxon>
        <taxon>Psilocybe</taxon>
    </lineage>
</organism>
<evidence type="ECO:0000313" key="1">
    <source>
        <dbReference type="EMBL" id="KAF5313780.1"/>
    </source>
</evidence>
<reference evidence="1 2" key="1">
    <citation type="journal article" date="2020" name="ISME J.">
        <title>Uncovering the hidden diversity of litter-decomposition mechanisms in mushroom-forming fungi.</title>
        <authorList>
            <person name="Floudas D."/>
            <person name="Bentzer J."/>
            <person name="Ahren D."/>
            <person name="Johansson T."/>
            <person name="Persson P."/>
            <person name="Tunlid A."/>
        </authorList>
    </citation>
    <scope>NUCLEOTIDE SEQUENCE [LARGE SCALE GENOMIC DNA]</scope>
    <source>
        <strain evidence="1 2">CBS 101986</strain>
    </source>
</reference>
<sequence length="152" mass="16358">MPALPSPGLFFPNALRSAPEIVHVSALAPVRLTPPRRTSHLVPPPAIISRLTQLALENAELRPLGGDRVDRGLRLCHVVPEYPISAAAGVVVGADGANAPSHHCGDASRDYLAHLSPGNLQGPRRSLLDSQVEGQVEARTWWADGCRWRYAN</sequence>
<protein>
    <submittedName>
        <fullName evidence="1">Uncharacterized protein</fullName>
    </submittedName>
</protein>
<evidence type="ECO:0000313" key="2">
    <source>
        <dbReference type="Proteomes" id="UP000567179"/>
    </source>
</evidence>
<dbReference type="AlphaFoldDB" id="A0A8H5EV70"/>
<comment type="caution">
    <text evidence="1">The sequence shown here is derived from an EMBL/GenBank/DDBJ whole genome shotgun (WGS) entry which is preliminary data.</text>
</comment>
<keyword evidence="2" id="KW-1185">Reference proteome</keyword>
<gene>
    <name evidence="1" type="ORF">D9619_013698</name>
</gene>
<name>A0A8H5EV70_9AGAR</name>
<dbReference type="Proteomes" id="UP000567179">
    <property type="component" value="Unassembled WGS sequence"/>
</dbReference>